<feature type="domain" description="HTH cro/C1-type" evidence="2">
    <location>
        <begin position="18"/>
        <end position="72"/>
    </location>
</feature>
<dbReference type="Pfam" id="PF01381">
    <property type="entry name" value="HTH_3"/>
    <property type="match status" value="1"/>
</dbReference>
<comment type="caution">
    <text evidence="3">The sequence shown here is derived from an EMBL/GenBank/DDBJ whole genome shotgun (WGS) entry which is preliminary data.</text>
</comment>
<dbReference type="Gene3D" id="2.60.120.10">
    <property type="entry name" value="Jelly Rolls"/>
    <property type="match status" value="1"/>
</dbReference>
<proteinExistence type="predicted"/>
<evidence type="ECO:0000313" key="3">
    <source>
        <dbReference type="EMBL" id="NDL56248.1"/>
    </source>
</evidence>
<evidence type="ECO:0000259" key="2">
    <source>
        <dbReference type="PROSITE" id="PS50943"/>
    </source>
</evidence>
<dbReference type="InterPro" id="IPR013096">
    <property type="entry name" value="Cupin_2"/>
</dbReference>
<gene>
    <name evidence="3" type="ORF">F7O44_04090</name>
</gene>
<dbReference type="InterPro" id="IPR014710">
    <property type="entry name" value="RmlC-like_jellyroll"/>
</dbReference>
<dbReference type="InterPro" id="IPR011051">
    <property type="entry name" value="RmlC_Cupin_sf"/>
</dbReference>
<dbReference type="GO" id="GO:0003700">
    <property type="term" value="F:DNA-binding transcription factor activity"/>
    <property type="evidence" value="ECO:0007669"/>
    <property type="project" value="TreeGrafter"/>
</dbReference>
<organism evidence="3 4">
    <name type="scientific">Phytoactinopolyspora mesophila</name>
    <dbReference type="NCBI Taxonomy" id="2650750"/>
    <lineage>
        <taxon>Bacteria</taxon>
        <taxon>Bacillati</taxon>
        <taxon>Actinomycetota</taxon>
        <taxon>Actinomycetes</taxon>
        <taxon>Jiangellales</taxon>
        <taxon>Jiangellaceae</taxon>
        <taxon>Phytoactinopolyspora</taxon>
    </lineage>
</organism>
<dbReference type="GO" id="GO:0005829">
    <property type="term" value="C:cytosol"/>
    <property type="evidence" value="ECO:0007669"/>
    <property type="project" value="TreeGrafter"/>
</dbReference>
<accession>A0A7K3M1D5</accession>
<dbReference type="InterPro" id="IPR050807">
    <property type="entry name" value="TransReg_Diox_bact_type"/>
</dbReference>
<dbReference type="GO" id="GO:0003677">
    <property type="term" value="F:DNA binding"/>
    <property type="evidence" value="ECO:0007669"/>
    <property type="project" value="UniProtKB-KW"/>
</dbReference>
<dbReference type="SMART" id="SM00530">
    <property type="entry name" value="HTH_XRE"/>
    <property type="match status" value="1"/>
</dbReference>
<dbReference type="SUPFAM" id="SSF47413">
    <property type="entry name" value="lambda repressor-like DNA-binding domains"/>
    <property type="match status" value="1"/>
</dbReference>
<dbReference type="SUPFAM" id="SSF51182">
    <property type="entry name" value="RmlC-like cupins"/>
    <property type="match status" value="1"/>
</dbReference>
<dbReference type="Pfam" id="PF07883">
    <property type="entry name" value="Cupin_2"/>
    <property type="match status" value="1"/>
</dbReference>
<sequence>MEVLQVPRQSALEIGSRLRAERQRVGISARALAREIGVSPSLVSQIETGKSRPSVSTLYAITNTLGISIEDLFDRPERALGSEGADPAGVSVETGLPDVLAALAGQHGGPAVSSGQRVLGPDREREVGPVVQPGEREILTLDSGVTWERLGQVPGAHIDFLRITYQPGSTSAGNGRLMRHSGVEYGYVVSGELVLTLGFDEYQLGPGDAVSFSSSIPHGYRNDGIEPAVGIWFVLEST</sequence>
<dbReference type="CDD" id="cd02209">
    <property type="entry name" value="cupin_XRE_C"/>
    <property type="match status" value="1"/>
</dbReference>
<evidence type="ECO:0000256" key="1">
    <source>
        <dbReference type="ARBA" id="ARBA00023125"/>
    </source>
</evidence>
<dbReference type="EMBL" id="WLZY01000001">
    <property type="protein sequence ID" value="NDL56248.1"/>
    <property type="molecule type" value="Genomic_DNA"/>
</dbReference>
<dbReference type="PANTHER" id="PTHR46797">
    <property type="entry name" value="HTH-TYPE TRANSCRIPTIONAL REGULATOR"/>
    <property type="match status" value="1"/>
</dbReference>
<keyword evidence="1" id="KW-0238">DNA-binding</keyword>
<dbReference type="Gene3D" id="1.10.260.40">
    <property type="entry name" value="lambda repressor-like DNA-binding domains"/>
    <property type="match status" value="1"/>
</dbReference>
<dbReference type="InterPro" id="IPR001387">
    <property type="entry name" value="Cro/C1-type_HTH"/>
</dbReference>
<name>A0A7K3M1D5_9ACTN</name>
<keyword evidence="4" id="KW-1185">Reference proteome</keyword>
<dbReference type="PANTHER" id="PTHR46797:SF1">
    <property type="entry name" value="METHYLPHOSPHONATE SYNTHASE"/>
    <property type="match status" value="1"/>
</dbReference>
<dbReference type="CDD" id="cd00093">
    <property type="entry name" value="HTH_XRE"/>
    <property type="match status" value="1"/>
</dbReference>
<protein>
    <submittedName>
        <fullName evidence="3">Cupin domain-containing protein</fullName>
    </submittedName>
</protein>
<reference evidence="3 4" key="1">
    <citation type="submission" date="2019-11" db="EMBL/GenBank/DDBJ databases">
        <authorList>
            <person name="Li X.-J."/>
            <person name="Feng X.-M."/>
        </authorList>
    </citation>
    <scope>NUCLEOTIDE SEQUENCE [LARGE SCALE GENOMIC DNA]</scope>
    <source>
        <strain evidence="3 4">XMNu-373</strain>
    </source>
</reference>
<dbReference type="InterPro" id="IPR010982">
    <property type="entry name" value="Lambda_DNA-bd_dom_sf"/>
</dbReference>
<evidence type="ECO:0000313" key="4">
    <source>
        <dbReference type="Proteomes" id="UP000460435"/>
    </source>
</evidence>
<dbReference type="AlphaFoldDB" id="A0A7K3M1D5"/>
<dbReference type="Proteomes" id="UP000460435">
    <property type="component" value="Unassembled WGS sequence"/>
</dbReference>
<dbReference type="PROSITE" id="PS50943">
    <property type="entry name" value="HTH_CROC1"/>
    <property type="match status" value="1"/>
</dbReference>